<evidence type="ECO:0000313" key="7">
    <source>
        <dbReference type="EMBL" id="QVI24700.1"/>
    </source>
</evidence>
<dbReference type="SUPFAM" id="SSF53474">
    <property type="entry name" value="alpha/beta-Hydrolases"/>
    <property type="match status" value="1"/>
</dbReference>
<reference evidence="7 8" key="1">
    <citation type="submission" date="2021-04" db="EMBL/GenBank/DDBJ databases">
        <title>Nocardia tengchongensis.</title>
        <authorList>
            <person name="Zhuang k."/>
            <person name="Ran Y."/>
            <person name="Li W."/>
        </authorList>
    </citation>
    <scope>NUCLEOTIDE SEQUENCE [LARGE SCALE GENOMIC DNA]</scope>
    <source>
        <strain evidence="7 8">CFH S0057</strain>
    </source>
</reference>
<evidence type="ECO:0000256" key="2">
    <source>
        <dbReference type="ARBA" id="ARBA00022729"/>
    </source>
</evidence>
<accession>A0ABX8D2P9</accession>
<dbReference type="GO" id="GO:0016787">
    <property type="term" value="F:hydrolase activity"/>
    <property type="evidence" value="ECO:0007669"/>
    <property type="project" value="UniProtKB-KW"/>
</dbReference>
<comment type="similarity">
    <text evidence="1">Belongs to the peptidase S33 family.</text>
</comment>
<proteinExistence type="inferred from homology"/>
<dbReference type="Pfam" id="PF00561">
    <property type="entry name" value="Abhydrolase_1"/>
    <property type="match status" value="1"/>
</dbReference>
<feature type="domain" description="Peptidase S33 tripeptidyl aminopeptidase-like C-terminal" evidence="6">
    <location>
        <begin position="401"/>
        <end position="500"/>
    </location>
</feature>
<keyword evidence="8" id="KW-1185">Reference proteome</keyword>
<evidence type="ECO:0000256" key="4">
    <source>
        <dbReference type="SAM" id="SignalP"/>
    </source>
</evidence>
<evidence type="ECO:0000259" key="5">
    <source>
        <dbReference type="Pfam" id="PF00561"/>
    </source>
</evidence>
<evidence type="ECO:0000256" key="3">
    <source>
        <dbReference type="ARBA" id="ARBA00022801"/>
    </source>
</evidence>
<organism evidence="7 8">
    <name type="scientific">Nocardia tengchongensis</name>
    <dbReference type="NCBI Taxonomy" id="2055889"/>
    <lineage>
        <taxon>Bacteria</taxon>
        <taxon>Bacillati</taxon>
        <taxon>Actinomycetota</taxon>
        <taxon>Actinomycetes</taxon>
        <taxon>Mycobacteriales</taxon>
        <taxon>Nocardiaceae</taxon>
        <taxon>Nocardia</taxon>
    </lineage>
</organism>
<keyword evidence="3 7" id="KW-0378">Hydrolase</keyword>
<dbReference type="InterPro" id="IPR051601">
    <property type="entry name" value="Serine_prot/Carboxylest_S33"/>
</dbReference>
<feature type="domain" description="AB hydrolase-1" evidence="5">
    <location>
        <begin position="98"/>
        <end position="245"/>
    </location>
</feature>
<dbReference type="Proteomes" id="UP000683310">
    <property type="component" value="Chromosome"/>
</dbReference>
<dbReference type="PANTHER" id="PTHR43248:SF29">
    <property type="entry name" value="TRIPEPTIDYL AMINOPEPTIDASE"/>
    <property type="match status" value="1"/>
</dbReference>
<evidence type="ECO:0000256" key="1">
    <source>
        <dbReference type="ARBA" id="ARBA00010088"/>
    </source>
</evidence>
<gene>
    <name evidence="7" type="ORF">KHQ06_06940</name>
</gene>
<dbReference type="Pfam" id="PF08386">
    <property type="entry name" value="Abhydrolase_4"/>
    <property type="match status" value="1"/>
</dbReference>
<sequence length="503" mass="53537">MARTRQGLAALAVTGLAAGAALITAAVTEPPATAASLDRYYHQRLDWKSCDIPGLDGMGGQCADITVPLNYAEPQGRTTTVVISRIPATDPARRRGVMLSNPGGPGGSGLDYFVDTSKAMTPEVRARYDLIGMDPRGVGRSAAVNCRWPTGFGLQFAGVDAKGFAESVATQSDLAARCAAAEGERLPHMTTRNTARDMDVIRAVLGEDRISYLGTSYGTYLGAVYMQMFPDRADRMVLDGSVDPDRYGVVGMVQDMGAPNEAALDAWAAWTAEHDGEYHLGATAAAVRDRVQRLIARAAAEPIRIGEFDVDAHSLPLVLYIAFDSPQNYGRAAQQIRELADAADGKRIEPDENLAGSLAVILRAQPRDMSPAMAVLCGDVGAPRDPAWYWHNLEAARATQPVFGALANNITPCAFWAPPAESPTAIGNSVPNLIIQATGDTRTNYGGALAMHRALTGSRMVTLQDVAVHSILGRYPNSCVYDAVNTYLADGILPAADLSCRDE</sequence>
<dbReference type="Gene3D" id="3.40.50.1820">
    <property type="entry name" value="alpha/beta hydrolase"/>
    <property type="match status" value="1"/>
</dbReference>
<feature type="signal peptide" evidence="4">
    <location>
        <begin position="1"/>
        <end position="25"/>
    </location>
</feature>
<dbReference type="PANTHER" id="PTHR43248">
    <property type="entry name" value="2-SUCCINYL-6-HYDROXY-2,4-CYCLOHEXADIENE-1-CARBOXYLATE SYNTHASE"/>
    <property type="match status" value="1"/>
</dbReference>
<dbReference type="InterPro" id="IPR029058">
    <property type="entry name" value="AB_hydrolase_fold"/>
</dbReference>
<keyword evidence="2 4" id="KW-0732">Signal</keyword>
<evidence type="ECO:0000313" key="8">
    <source>
        <dbReference type="Proteomes" id="UP000683310"/>
    </source>
</evidence>
<dbReference type="InterPro" id="IPR013595">
    <property type="entry name" value="Pept_S33_TAP-like_C"/>
</dbReference>
<protein>
    <submittedName>
        <fullName evidence="7">Alpha/beta fold hydrolase</fullName>
    </submittedName>
</protein>
<name>A0ABX8D2P9_9NOCA</name>
<feature type="chain" id="PRO_5045384117" evidence="4">
    <location>
        <begin position="26"/>
        <end position="503"/>
    </location>
</feature>
<dbReference type="InterPro" id="IPR000073">
    <property type="entry name" value="AB_hydrolase_1"/>
</dbReference>
<dbReference type="EMBL" id="CP074371">
    <property type="protein sequence ID" value="QVI24700.1"/>
    <property type="molecule type" value="Genomic_DNA"/>
</dbReference>
<evidence type="ECO:0000259" key="6">
    <source>
        <dbReference type="Pfam" id="PF08386"/>
    </source>
</evidence>